<reference evidence="5 6" key="1">
    <citation type="submission" date="2014-04" db="EMBL/GenBank/DDBJ databases">
        <title>Comparative genomics and transcriptomics to identify genetic mechanisms underlying the emergence of carbapenem resistant Acinetobacter baumannii (CRAb).</title>
        <authorList>
            <person name="Harris A.D."/>
            <person name="Johnson K.J."/>
            <person name="George J."/>
            <person name="Nadendla S."/>
            <person name="Daugherty S.C."/>
            <person name="Parankush S."/>
            <person name="Sadzewicz L."/>
            <person name="Tallon L."/>
            <person name="Sengamalay N."/>
            <person name="Hazen T.H."/>
            <person name="Rasko D.A."/>
        </authorList>
    </citation>
    <scope>NUCLEOTIDE SEQUENCE [LARGE SCALE GENOMIC DNA]</scope>
    <source>
        <strain evidence="5 6">1499986</strain>
    </source>
</reference>
<dbReference type="GO" id="GO:0030026">
    <property type="term" value="P:intracellular manganese ion homeostasis"/>
    <property type="evidence" value="ECO:0007669"/>
    <property type="project" value="InterPro"/>
</dbReference>
<dbReference type="InterPro" id="IPR008217">
    <property type="entry name" value="Ccc1_fam"/>
</dbReference>
<gene>
    <name evidence="5" type="ORF">J572_3823</name>
</gene>
<dbReference type="GO" id="GO:0005384">
    <property type="term" value="F:manganese ion transmembrane transporter activity"/>
    <property type="evidence" value="ECO:0007669"/>
    <property type="project" value="InterPro"/>
</dbReference>
<dbReference type="AlphaFoldDB" id="A0A837AYI5"/>
<keyword evidence="2" id="KW-0812">Transmembrane</keyword>
<comment type="subcellular location">
    <subcellularLocation>
        <location evidence="1">Endomembrane system</location>
        <topology evidence="1">Multi-pass membrane protein</topology>
    </subcellularLocation>
</comment>
<evidence type="ECO:0000256" key="1">
    <source>
        <dbReference type="ARBA" id="ARBA00004127"/>
    </source>
</evidence>
<keyword evidence="3" id="KW-1133">Transmembrane helix</keyword>
<evidence type="ECO:0000313" key="6">
    <source>
        <dbReference type="Proteomes" id="UP000027309"/>
    </source>
</evidence>
<protein>
    <submittedName>
        <fullName evidence="5">VIT family protein</fullName>
    </submittedName>
</protein>
<evidence type="ECO:0000313" key="5">
    <source>
        <dbReference type="EMBL" id="KCX98306.1"/>
    </source>
</evidence>
<organism evidence="5 6">
    <name type="scientific">Acinetobacter baumannii 1499986</name>
    <dbReference type="NCBI Taxonomy" id="1310673"/>
    <lineage>
        <taxon>Bacteria</taxon>
        <taxon>Pseudomonadati</taxon>
        <taxon>Pseudomonadota</taxon>
        <taxon>Gammaproteobacteria</taxon>
        <taxon>Moraxellales</taxon>
        <taxon>Moraxellaceae</taxon>
        <taxon>Acinetobacter</taxon>
        <taxon>Acinetobacter calcoaceticus/baumannii complex</taxon>
    </lineage>
</organism>
<accession>A0A837AYI5</accession>
<evidence type="ECO:0000256" key="2">
    <source>
        <dbReference type="ARBA" id="ARBA00022692"/>
    </source>
</evidence>
<name>A0A837AYI5_ACIBA</name>
<evidence type="ECO:0000256" key="3">
    <source>
        <dbReference type="ARBA" id="ARBA00022989"/>
    </source>
</evidence>
<sequence>MAFPHHTEHHAIQRSGWLRASVLGANDGIISVTSLIMGMAASGASSHTLFITCVAGLISGATSMAAGEYISVKSQEDIEKSDLAIEAKEL</sequence>
<dbReference type="EMBL" id="JMOA01000087">
    <property type="protein sequence ID" value="KCX98306.1"/>
    <property type="molecule type" value="Genomic_DNA"/>
</dbReference>
<proteinExistence type="predicted"/>
<evidence type="ECO:0000256" key="4">
    <source>
        <dbReference type="ARBA" id="ARBA00023136"/>
    </source>
</evidence>
<dbReference type="PANTHER" id="PTHR31851">
    <property type="entry name" value="FE(2+)/MN(2+) TRANSPORTER PCL1"/>
    <property type="match status" value="1"/>
</dbReference>
<dbReference type="Proteomes" id="UP000027309">
    <property type="component" value="Unassembled WGS sequence"/>
</dbReference>
<keyword evidence="4" id="KW-0472">Membrane</keyword>
<dbReference type="RefSeq" id="WP_032000173.1">
    <property type="nucleotide sequence ID" value="NZ_JMOA01000087.1"/>
</dbReference>
<dbReference type="Pfam" id="PF01988">
    <property type="entry name" value="VIT1"/>
    <property type="match status" value="1"/>
</dbReference>
<feature type="non-terminal residue" evidence="5">
    <location>
        <position position="90"/>
    </location>
</feature>
<dbReference type="GO" id="GO:0012505">
    <property type="term" value="C:endomembrane system"/>
    <property type="evidence" value="ECO:0007669"/>
    <property type="project" value="UniProtKB-SubCell"/>
</dbReference>
<comment type="caution">
    <text evidence="5">The sequence shown here is derived from an EMBL/GenBank/DDBJ whole genome shotgun (WGS) entry which is preliminary data.</text>
</comment>